<feature type="transmembrane region" description="Helical" evidence="1">
    <location>
        <begin position="129"/>
        <end position="146"/>
    </location>
</feature>
<keyword evidence="1" id="KW-0472">Membrane</keyword>
<keyword evidence="1" id="KW-1133">Transmembrane helix</keyword>
<dbReference type="AlphaFoldDB" id="A0A3A3GID9"/>
<feature type="transmembrane region" description="Helical" evidence="1">
    <location>
        <begin position="323"/>
        <end position="341"/>
    </location>
</feature>
<sequence>MLQIGKYLIFLFFSFVALFFLRFRIKSASQLLYTASTLLFVLYVTIKGIVVGEIEFLEIAFAPAVSLIIVLATKNVRFDSLQFFLKFLLFFSLGVNFLQIALFFLIGRLPALAYSDSYSVRFGSFLDDPNGFAALCFLLIGWVYFSNLKNRRLILLGLIVSLLVTQSLTAIGFLILISFFILFFGGNFARASLVFSCLLLATLVLIFWEQILPIADYLISSKSQSIEEHLNHENVGFDLSILSILIGSNDILFVESGWTYLFLNFGIVGLSLFSTMMITLLFSLKKYIKTSRDVKEKAILWGLIIYCLYFIIGMLNLPFVKVFPINIVFFLISTSVVFLRIESVISGGNPPIFKRA</sequence>
<dbReference type="Proteomes" id="UP000266327">
    <property type="component" value="Unassembled WGS sequence"/>
</dbReference>
<evidence type="ECO:0000313" key="3">
    <source>
        <dbReference type="Proteomes" id="UP000266327"/>
    </source>
</evidence>
<evidence type="ECO:0000256" key="1">
    <source>
        <dbReference type="SAM" id="Phobius"/>
    </source>
</evidence>
<feature type="transmembrane region" description="Helical" evidence="1">
    <location>
        <begin position="85"/>
        <end position="109"/>
    </location>
</feature>
<organism evidence="2 3">
    <name type="scientific">Noviherbaspirillum sedimenti</name>
    <dbReference type="NCBI Taxonomy" id="2320865"/>
    <lineage>
        <taxon>Bacteria</taxon>
        <taxon>Pseudomonadati</taxon>
        <taxon>Pseudomonadota</taxon>
        <taxon>Betaproteobacteria</taxon>
        <taxon>Burkholderiales</taxon>
        <taxon>Oxalobacteraceae</taxon>
        <taxon>Noviherbaspirillum</taxon>
    </lineage>
</organism>
<keyword evidence="1" id="KW-0812">Transmembrane</keyword>
<feature type="transmembrane region" description="Helical" evidence="1">
    <location>
        <begin position="56"/>
        <end position="73"/>
    </location>
</feature>
<feature type="transmembrane region" description="Helical" evidence="1">
    <location>
        <begin position="153"/>
        <end position="185"/>
    </location>
</feature>
<accession>A0A3A3GID9</accession>
<feature type="transmembrane region" description="Helical" evidence="1">
    <location>
        <begin position="260"/>
        <end position="282"/>
    </location>
</feature>
<evidence type="ECO:0000313" key="2">
    <source>
        <dbReference type="EMBL" id="RJG02046.1"/>
    </source>
</evidence>
<feature type="transmembrane region" description="Helical" evidence="1">
    <location>
        <begin position="191"/>
        <end position="214"/>
    </location>
</feature>
<name>A0A3A3GID9_9BURK</name>
<feature type="transmembrane region" description="Helical" evidence="1">
    <location>
        <begin position="6"/>
        <end position="24"/>
    </location>
</feature>
<comment type="caution">
    <text evidence="2">The sequence shown here is derived from an EMBL/GenBank/DDBJ whole genome shotgun (WGS) entry which is preliminary data.</text>
</comment>
<dbReference type="EMBL" id="QYUQ01000002">
    <property type="protein sequence ID" value="RJG02046.1"/>
    <property type="molecule type" value="Genomic_DNA"/>
</dbReference>
<protein>
    <submittedName>
        <fullName evidence="2">Uncharacterized protein</fullName>
    </submittedName>
</protein>
<feature type="transmembrane region" description="Helical" evidence="1">
    <location>
        <begin position="298"/>
        <end position="317"/>
    </location>
</feature>
<keyword evidence="3" id="KW-1185">Reference proteome</keyword>
<gene>
    <name evidence="2" type="ORF">D3878_11045</name>
</gene>
<reference evidence="3" key="1">
    <citation type="submission" date="2018-09" db="EMBL/GenBank/DDBJ databases">
        <authorList>
            <person name="Zhu H."/>
        </authorList>
    </citation>
    <scope>NUCLEOTIDE SEQUENCE [LARGE SCALE GENOMIC DNA]</scope>
    <source>
        <strain evidence="3">K1S02-23</strain>
    </source>
</reference>
<proteinExistence type="predicted"/>